<keyword evidence="1" id="KW-0597">Phosphoprotein</keyword>
<dbReference type="Proteomes" id="UP000185221">
    <property type="component" value="Unassembled WGS sequence"/>
</dbReference>
<dbReference type="STRING" id="226505.SAMN05444394_1719"/>
<accession>A0A1N6E4W3</accession>
<evidence type="ECO:0000256" key="1">
    <source>
        <dbReference type="PROSITE-ProRule" id="PRU00169"/>
    </source>
</evidence>
<dbReference type="InterPro" id="IPR052893">
    <property type="entry name" value="TCS_response_regulator"/>
</dbReference>
<evidence type="ECO:0000259" key="2">
    <source>
        <dbReference type="PROSITE" id="PS50110"/>
    </source>
</evidence>
<reference evidence="4" key="1">
    <citation type="submission" date="2016-11" db="EMBL/GenBank/DDBJ databases">
        <authorList>
            <person name="Varghese N."/>
            <person name="Submissions S."/>
        </authorList>
    </citation>
    <scope>NUCLEOTIDE SEQUENCE [LARGE SCALE GENOMIC DNA]</scope>
    <source>
        <strain evidence="4">DSM 15292</strain>
    </source>
</reference>
<dbReference type="PANTHER" id="PTHR44520:SF2">
    <property type="entry name" value="RESPONSE REGULATOR RCP1"/>
    <property type="match status" value="1"/>
</dbReference>
<gene>
    <name evidence="3" type="ORF">SAMN05444394_1719</name>
</gene>
<dbReference type="InterPro" id="IPR001789">
    <property type="entry name" value="Sig_transdc_resp-reg_receiver"/>
</dbReference>
<dbReference type="RefSeq" id="WP_074224419.1">
    <property type="nucleotide sequence ID" value="NZ_FSRC01000001.1"/>
</dbReference>
<dbReference type="EMBL" id="FSRC01000001">
    <property type="protein sequence ID" value="SIN78054.1"/>
    <property type="molecule type" value="Genomic_DNA"/>
</dbReference>
<organism evidence="3 4">
    <name type="scientific">Algoriphagus halophilus</name>
    <dbReference type="NCBI Taxonomy" id="226505"/>
    <lineage>
        <taxon>Bacteria</taxon>
        <taxon>Pseudomonadati</taxon>
        <taxon>Bacteroidota</taxon>
        <taxon>Cytophagia</taxon>
        <taxon>Cytophagales</taxon>
        <taxon>Cyclobacteriaceae</taxon>
        <taxon>Algoriphagus</taxon>
    </lineage>
</organism>
<dbReference type="SUPFAM" id="SSF52172">
    <property type="entry name" value="CheY-like"/>
    <property type="match status" value="1"/>
</dbReference>
<dbReference type="AlphaFoldDB" id="A0A1N6E4W3"/>
<proteinExistence type="predicted"/>
<dbReference type="Pfam" id="PF00072">
    <property type="entry name" value="Response_reg"/>
    <property type="match status" value="1"/>
</dbReference>
<evidence type="ECO:0000313" key="3">
    <source>
        <dbReference type="EMBL" id="SIN78054.1"/>
    </source>
</evidence>
<keyword evidence="4" id="KW-1185">Reference proteome</keyword>
<dbReference type="PANTHER" id="PTHR44520">
    <property type="entry name" value="RESPONSE REGULATOR RCP1-RELATED"/>
    <property type="match status" value="1"/>
</dbReference>
<dbReference type="OrthoDB" id="7631574at2"/>
<feature type="domain" description="Response regulatory" evidence="2">
    <location>
        <begin position="8"/>
        <end position="136"/>
    </location>
</feature>
<dbReference type="SMART" id="SM00448">
    <property type="entry name" value="REC"/>
    <property type="match status" value="1"/>
</dbReference>
<evidence type="ECO:0000313" key="4">
    <source>
        <dbReference type="Proteomes" id="UP000185221"/>
    </source>
</evidence>
<dbReference type="GO" id="GO:0000160">
    <property type="term" value="P:phosphorelay signal transduction system"/>
    <property type="evidence" value="ECO:0007669"/>
    <property type="project" value="InterPro"/>
</dbReference>
<dbReference type="CDD" id="cd17557">
    <property type="entry name" value="REC_Rcp-like"/>
    <property type="match status" value="1"/>
</dbReference>
<protein>
    <submittedName>
        <fullName evidence="3">Response regulator receiver domain-containing protein</fullName>
    </submittedName>
</protein>
<dbReference type="PROSITE" id="PS50110">
    <property type="entry name" value="RESPONSE_REGULATORY"/>
    <property type="match status" value="1"/>
</dbReference>
<dbReference type="InterPro" id="IPR011006">
    <property type="entry name" value="CheY-like_superfamily"/>
</dbReference>
<name>A0A1N6E4W3_9BACT</name>
<feature type="modified residue" description="4-aspartylphosphate" evidence="1">
    <location>
        <position position="69"/>
    </location>
</feature>
<sequence>MFVKKPINILVAEDDDDDKLLIIKAFQKTLPKENVTCVEDGEALLQYLNRSAPFDDLTNYPVPDIILLDLNMPRKDGRTALAEIKSHEDFKKIPVIIFTTSNLKDDIEVTYKMGSNSYITKPGSFEGLVKVAKEIENYWSNTVMLPI</sequence>
<dbReference type="Gene3D" id="3.40.50.2300">
    <property type="match status" value="1"/>
</dbReference>